<gene>
    <name evidence="1" type="ORF">H4C44_07070</name>
</gene>
<evidence type="ECO:0000313" key="2">
    <source>
        <dbReference type="Proteomes" id="UP000556620"/>
    </source>
</evidence>
<accession>A0A7W2JH68</accession>
<organism evidence="1 2">
    <name type="scientific">Pseudomonas juntendi</name>
    <dbReference type="NCBI Taxonomy" id="2666183"/>
    <lineage>
        <taxon>Bacteria</taxon>
        <taxon>Pseudomonadati</taxon>
        <taxon>Pseudomonadota</taxon>
        <taxon>Gammaproteobacteria</taxon>
        <taxon>Pseudomonadales</taxon>
        <taxon>Pseudomonadaceae</taxon>
        <taxon>Pseudomonas</taxon>
    </lineage>
</organism>
<dbReference type="Proteomes" id="UP000556620">
    <property type="component" value="Unassembled WGS sequence"/>
</dbReference>
<sequence>MSAINRFHEVANDALVQISDHLVPGAKLTLAIYVPGEPEQDIVLMGPGVDADEIVNTLRRRAALSLDGDNAYKRGVCDVAVGAMAAGKQNNNQPPEGHWGQRFWDIGRAEGELQEEIVSVLKKTVADLFYQIEAKHGARAAAEYPSIAEAKALIAKLQA</sequence>
<dbReference type="RefSeq" id="WP_182365803.1">
    <property type="nucleotide sequence ID" value="NZ_JACGCU010000008.1"/>
</dbReference>
<reference evidence="1 2" key="1">
    <citation type="submission" date="2020-07" db="EMBL/GenBank/DDBJ databases">
        <title>Diversity of carbapenemase encoding genes among Pseudomonas putida group clinical isolates in a tertiary Brazilian hospital.</title>
        <authorList>
            <person name="Alberto-Lei F."/>
            <person name="Nodari C.S."/>
            <person name="Streling A.P."/>
            <person name="Paulino J.T."/>
            <person name="Bessa-Neto F.O."/>
            <person name="Cayo R."/>
            <person name="Gales A.C."/>
        </authorList>
    </citation>
    <scope>NUCLEOTIDE SEQUENCE [LARGE SCALE GENOMIC DNA]</scope>
    <source>
        <strain evidence="1 2">14535</strain>
    </source>
</reference>
<dbReference type="AlphaFoldDB" id="A0A7W2JH68"/>
<name>A0A7W2JH68_9PSED</name>
<evidence type="ECO:0000313" key="1">
    <source>
        <dbReference type="EMBL" id="MBA6058928.1"/>
    </source>
</evidence>
<proteinExistence type="predicted"/>
<comment type="caution">
    <text evidence="1">The sequence shown here is derived from an EMBL/GenBank/DDBJ whole genome shotgun (WGS) entry which is preliminary data.</text>
</comment>
<protein>
    <submittedName>
        <fullName evidence="1">Uncharacterized protein</fullName>
    </submittedName>
</protein>
<dbReference type="EMBL" id="JACGCU010000008">
    <property type="protein sequence ID" value="MBA6058928.1"/>
    <property type="molecule type" value="Genomic_DNA"/>
</dbReference>